<dbReference type="KEGG" id="sapo:SAPIO_CDS7488"/>
<evidence type="ECO:0000313" key="5">
    <source>
        <dbReference type="EMBL" id="KEZ41369.1"/>
    </source>
</evidence>
<dbReference type="GeneID" id="27726560"/>
<dbReference type="OMA" id="ADWMTKH"/>
<evidence type="ECO:0000256" key="1">
    <source>
        <dbReference type="ARBA" id="ARBA00022729"/>
    </source>
</evidence>
<dbReference type="HOGENOM" id="CLU_096561_0_0_1"/>
<name>A0A084G207_PSEDA</name>
<keyword evidence="1 3" id="KW-0732">Signal</keyword>
<evidence type="ECO:0000313" key="6">
    <source>
        <dbReference type="Proteomes" id="UP000028545"/>
    </source>
</evidence>
<dbReference type="OrthoDB" id="289247at2759"/>
<dbReference type="SUPFAM" id="SSF47473">
    <property type="entry name" value="EF-hand"/>
    <property type="match status" value="1"/>
</dbReference>
<proteinExistence type="predicted"/>
<accession>A0A084G207</accession>
<dbReference type="EMBL" id="JOWA01000110">
    <property type="protein sequence ID" value="KEZ41369.1"/>
    <property type="molecule type" value="Genomic_DNA"/>
</dbReference>
<dbReference type="RefSeq" id="XP_016641168.1">
    <property type="nucleotide sequence ID" value="XM_016789341.1"/>
</dbReference>
<dbReference type="AlphaFoldDB" id="A0A084G207"/>
<dbReference type="PANTHER" id="PTHR19237:SF20">
    <property type="entry name" value="NUCLEOBINDIN 1"/>
    <property type="match status" value="1"/>
</dbReference>
<keyword evidence="2" id="KW-0175">Coiled coil</keyword>
<evidence type="ECO:0000259" key="4">
    <source>
        <dbReference type="PROSITE" id="PS50222"/>
    </source>
</evidence>
<feature type="signal peptide" evidence="3">
    <location>
        <begin position="1"/>
        <end position="18"/>
    </location>
</feature>
<dbReference type="GO" id="GO:0005793">
    <property type="term" value="C:endoplasmic reticulum-Golgi intermediate compartment"/>
    <property type="evidence" value="ECO:0007669"/>
    <property type="project" value="TreeGrafter"/>
</dbReference>
<reference evidence="5 6" key="1">
    <citation type="journal article" date="2014" name="Genome Announc.">
        <title>Draft genome sequence of the pathogenic fungus Scedosporium apiospermum.</title>
        <authorList>
            <person name="Vandeputte P."/>
            <person name="Ghamrawi S."/>
            <person name="Rechenmann M."/>
            <person name="Iltis A."/>
            <person name="Giraud S."/>
            <person name="Fleury M."/>
            <person name="Thornton C."/>
            <person name="Delhaes L."/>
            <person name="Meyer W."/>
            <person name="Papon N."/>
            <person name="Bouchara J.P."/>
        </authorList>
    </citation>
    <scope>NUCLEOTIDE SEQUENCE [LARGE SCALE GENOMIC DNA]</scope>
    <source>
        <strain evidence="5 6">IHEM 14462</strain>
    </source>
</reference>
<dbReference type="PANTHER" id="PTHR19237">
    <property type="entry name" value="NUCLEOBINDIN"/>
    <property type="match status" value="1"/>
</dbReference>
<evidence type="ECO:0000256" key="2">
    <source>
        <dbReference type="SAM" id="Coils"/>
    </source>
</evidence>
<sequence length="236" mass="27186">MRFHTLSALSLVVIGASAHGDHGSGSKQPAIADDANWMTKHMAGKFVLFLPPRTLPPLSLLDDMSELTLTVRIEEHHLDHWDAASFFSLHDFNSDGVWQPEELLRTYGLFDKSNKDVPAEKRATILKELLRLLDRNGDEEVSRDELATFLAEGKTLPDMGTGPGHHGDDEYEYEIHHWEKYHGDDTELEDLTHPEDIEHFKLHEQMEQEEERMDELKKRSVIEENIPAMFLRPRKE</sequence>
<dbReference type="PROSITE" id="PS50222">
    <property type="entry name" value="EF_HAND_2"/>
    <property type="match status" value="1"/>
</dbReference>
<gene>
    <name evidence="5" type="ORF">SAPIO_CDS7488</name>
</gene>
<keyword evidence="6" id="KW-1185">Reference proteome</keyword>
<dbReference type="InterPro" id="IPR011992">
    <property type="entry name" value="EF-hand-dom_pair"/>
</dbReference>
<dbReference type="InterPro" id="IPR002048">
    <property type="entry name" value="EF_hand_dom"/>
</dbReference>
<dbReference type="Gene3D" id="1.10.238.10">
    <property type="entry name" value="EF-hand"/>
    <property type="match status" value="1"/>
</dbReference>
<feature type="domain" description="EF-hand" evidence="4">
    <location>
        <begin position="121"/>
        <end position="156"/>
    </location>
</feature>
<feature type="chain" id="PRO_5001775188" evidence="3">
    <location>
        <begin position="19"/>
        <end position="236"/>
    </location>
</feature>
<dbReference type="InterPro" id="IPR040250">
    <property type="entry name" value="Nucleobindin"/>
</dbReference>
<dbReference type="Proteomes" id="UP000028545">
    <property type="component" value="Unassembled WGS sequence"/>
</dbReference>
<dbReference type="VEuPathDB" id="FungiDB:SAPIO_CDS7488"/>
<comment type="caution">
    <text evidence="5">The sequence shown here is derived from an EMBL/GenBank/DDBJ whole genome shotgun (WGS) entry which is preliminary data.</text>
</comment>
<organism evidence="5 6">
    <name type="scientific">Pseudallescheria apiosperma</name>
    <name type="common">Scedosporium apiospermum</name>
    <dbReference type="NCBI Taxonomy" id="563466"/>
    <lineage>
        <taxon>Eukaryota</taxon>
        <taxon>Fungi</taxon>
        <taxon>Dikarya</taxon>
        <taxon>Ascomycota</taxon>
        <taxon>Pezizomycotina</taxon>
        <taxon>Sordariomycetes</taxon>
        <taxon>Hypocreomycetidae</taxon>
        <taxon>Microascales</taxon>
        <taxon>Microascaceae</taxon>
        <taxon>Scedosporium</taxon>
    </lineage>
</organism>
<dbReference type="GO" id="GO:0005509">
    <property type="term" value="F:calcium ion binding"/>
    <property type="evidence" value="ECO:0007669"/>
    <property type="project" value="InterPro"/>
</dbReference>
<feature type="coiled-coil region" evidence="2">
    <location>
        <begin position="199"/>
        <end position="226"/>
    </location>
</feature>
<evidence type="ECO:0000256" key="3">
    <source>
        <dbReference type="SAM" id="SignalP"/>
    </source>
</evidence>
<protein>
    <submittedName>
        <fullName evidence="5">Putative secretory pathway protein</fullName>
    </submittedName>
</protein>